<dbReference type="InterPro" id="IPR006860">
    <property type="entry name" value="FecR"/>
</dbReference>
<protein>
    <recommendedName>
        <fullName evidence="2">FecR protein domain-containing protein</fullName>
    </recommendedName>
</protein>
<keyword evidence="1" id="KW-0812">Transmembrane</keyword>
<name>A0A7T0C072_9BACT</name>
<feature type="domain" description="FecR protein" evidence="2">
    <location>
        <begin position="122"/>
        <end position="211"/>
    </location>
</feature>
<organism evidence="3 4">
    <name type="scientific">Candidatus Nitrohelix vancouverensis</name>
    <dbReference type="NCBI Taxonomy" id="2705534"/>
    <lineage>
        <taxon>Bacteria</taxon>
        <taxon>Pseudomonadati</taxon>
        <taxon>Nitrospinota/Tectimicrobiota group</taxon>
        <taxon>Nitrospinota</taxon>
        <taxon>Nitrospinia</taxon>
        <taxon>Nitrospinales</taxon>
        <taxon>Nitrospinaceae</taxon>
        <taxon>Candidatus Nitrohelix</taxon>
    </lineage>
</organism>
<dbReference type="Gene3D" id="2.60.120.1440">
    <property type="match status" value="1"/>
</dbReference>
<dbReference type="Proteomes" id="UP000594464">
    <property type="component" value="Chromosome"/>
</dbReference>
<dbReference type="EMBL" id="CP048620">
    <property type="protein sequence ID" value="QPJ64136.1"/>
    <property type="molecule type" value="Genomic_DNA"/>
</dbReference>
<dbReference type="PANTHER" id="PTHR30273">
    <property type="entry name" value="PERIPLASMIC SIGNAL SENSOR AND SIGMA FACTOR ACTIVATOR FECR-RELATED"/>
    <property type="match status" value="1"/>
</dbReference>
<dbReference type="InterPro" id="IPR012373">
    <property type="entry name" value="Ferrdict_sens_TM"/>
</dbReference>
<reference evidence="4" key="1">
    <citation type="submission" date="2020-02" db="EMBL/GenBank/DDBJ databases">
        <title>Genomic and physiological characterization of two novel Nitrospinaceae genera.</title>
        <authorList>
            <person name="Mueller A.J."/>
            <person name="Jung M.-Y."/>
            <person name="Strachan C.R."/>
            <person name="Herbold C.W."/>
            <person name="Kirkegaard R.H."/>
            <person name="Daims H."/>
        </authorList>
    </citation>
    <scope>NUCLEOTIDE SEQUENCE [LARGE SCALE GENOMIC DNA]</scope>
</reference>
<evidence type="ECO:0000313" key="3">
    <source>
        <dbReference type="EMBL" id="QPJ64136.1"/>
    </source>
</evidence>
<sequence length="324" mass="37123">MTKKSRPFSRKSDFNQRRSSDRAIDFWLDMENSEDAESAKRRAEEWASKDLANREALQELDDFMQSPELKSALDCVTPDDIAGSPQSAICGKMRWRWVVGVVFALLLPLSFFDWSAQFADQRTRVGEQRRVHLDDGSVVLLNTDSALDIDFNSRQRKIRLIQGEALFEVVKDTERPFTIDMRHGKVTVVGTRFVVRTEDDNDEAYVLEGKVWTESFGVATREKRILESHDYARLEPNGDISIEQRTLPADWAQGQLVFSGTPLEEVVSEINRYLPGTLIVANRDFLEKRLTATYNIDSLDLAPEIIARTLQMDIQRLGSIRVLY</sequence>
<dbReference type="GO" id="GO:0016989">
    <property type="term" value="F:sigma factor antagonist activity"/>
    <property type="evidence" value="ECO:0007669"/>
    <property type="project" value="TreeGrafter"/>
</dbReference>
<keyword evidence="1" id="KW-0472">Membrane</keyword>
<evidence type="ECO:0000259" key="2">
    <source>
        <dbReference type="Pfam" id="PF04773"/>
    </source>
</evidence>
<dbReference type="Pfam" id="PF04773">
    <property type="entry name" value="FecR"/>
    <property type="match status" value="1"/>
</dbReference>
<proteinExistence type="predicted"/>
<keyword evidence="1" id="KW-1133">Transmembrane helix</keyword>
<dbReference type="KEGG" id="nva:G3M78_01445"/>
<gene>
    <name evidence="3" type="ORF">G3M78_01445</name>
</gene>
<evidence type="ECO:0000256" key="1">
    <source>
        <dbReference type="SAM" id="Phobius"/>
    </source>
</evidence>
<feature type="transmembrane region" description="Helical" evidence="1">
    <location>
        <begin position="95"/>
        <end position="114"/>
    </location>
</feature>
<accession>A0A7T0C072</accession>
<dbReference type="PIRSF" id="PIRSF018266">
    <property type="entry name" value="FecR"/>
    <property type="match status" value="1"/>
</dbReference>
<dbReference type="PANTHER" id="PTHR30273:SF2">
    <property type="entry name" value="PROTEIN FECR"/>
    <property type="match status" value="1"/>
</dbReference>
<evidence type="ECO:0000313" key="4">
    <source>
        <dbReference type="Proteomes" id="UP000594464"/>
    </source>
</evidence>
<dbReference type="AlphaFoldDB" id="A0A7T0C072"/>
<dbReference type="Gene3D" id="3.55.50.30">
    <property type="match status" value="1"/>
</dbReference>